<feature type="domain" description="Ig-like" evidence="18">
    <location>
        <begin position="123"/>
        <end position="193"/>
    </location>
</feature>
<dbReference type="GO" id="GO:0016503">
    <property type="term" value="F:pheromone receptor activity"/>
    <property type="evidence" value="ECO:0007669"/>
    <property type="project" value="InterPro"/>
</dbReference>
<sequence>MGFLRAGGWGAPRPETRFLPEVLPKPSLRAWPSSVVPDGSSVTLRCGTPTRDVSFALRKGARVWEMVQSPDSTEGQAEFHLPDVKSSHAGEYTCEYHRRGNPHVSARPSDALLLLVTGYLRQPSLQAHRRGPVTEGQEVTLQCQRPAAELGPVMFALLKAGSAAPVQVRAPAGRETDFSLRNLSAGDSGNYSCVYYQARAPFRASQASPRLEIRVAASLPSITSDYTTGNHIRLALATVIMVIAGAFLLETWCRQRHVRGESECGAKCRQDTLDDLSMFFHKDALRTTSQAALKITYLIQMVIGSLVNVILFFHSISPVLIGQSQRPTDMIHTHMAVANLLVLLSPGIPHTMAAFIPRNPLSSLGCKFVYYLRRVAHSTTLCSTCILSTYQSLTLTPRRAEWVMLRGRAPKVIGPSCCTCWMLSFLMYIPVPLKLTGPQNMHNYTDTKGTWFCSSSPTEIGMSYLWSISDAMFISVMVWSSGSMVLLLLRHRQRVQYIHTPTGHHRCPPETRAVHTILMLVVTFITFYFLNSVVSFYIAAFFDIRLWLIQTSNVLGSCFPTISPFLLLLRDPRTPRFCS</sequence>
<evidence type="ECO:0000256" key="3">
    <source>
        <dbReference type="ARBA" id="ARBA00022475"/>
    </source>
</evidence>
<evidence type="ECO:0000256" key="14">
    <source>
        <dbReference type="ARBA" id="ARBA00023224"/>
    </source>
</evidence>
<evidence type="ECO:0000256" key="4">
    <source>
        <dbReference type="ARBA" id="ARBA00022507"/>
    </source>
</evidence>
<protein>
    <recommendedName>
        <fullName evidence="21">Vomeronasal type-1 receptor</fullName>
    </recommendedName>
</protein>
<evidence type="ECO:0000313" key="19">
    <source>
        <dbReference type="EMBL" id="MXQ99337.1"/>
    </source>
</evidence>
<keyword evidence="14" id="KW-0807">Transducer</keyword>
<evidence type="ECO:0000259" key="17">
    <source>
        <dbReference type="PROSITE" id="PS50262"/>
    </source>
</evidence>
<dbReference type="FunFam" id="1.20.1070.10:FF:000120">
    <property type="entry name" value="Vomeronasal type-1 receptor"/>
    <property type="match status" value="1"/>
</dbReference>
<dbReference type="InterPro" id="IPR003598">
    <property type="entry name" value="Ig_sub2"/>
</dbReference>
<keyword evidence="3" id="KW-1003">Cell membrane</keyword>
<dbReference type="GO" id="GO:0007606">
    <property type="term" value="P:sensory perception of chemical stimulus"/>
    <property type="evidence" value="ECO:0007669"/>
    <property type="project" value="UniProtKB-ARBA"/>
</dbReference>
<evidence type="ECO:0000256" key="8">
    <source>
        <dbReference type="ARBA" id="ARBA00022989"/>
    </source>
</evidence>
<organism evidence="19 20">
    <name type="scientific">Bos mutus</name>
    <name type="common">wild yak</name>
    <dbReference type="NCBI Taxonomy" id="72004"/>
    <lineage>
        <taxon>Eukaryota</taxon>
        <taxon>Metazoa</taxon>
        <taxon>Chordata</taxon>
        <taxon>Craniata</taxon>
        <taxon>Vertebrata</taxon>
        <taxon>Euteleostomi</taxon>
        <taxon>Mammalia</taxon>
        <taxon>Eutheria</taxon>
        <taxon>Laurasiatheria</taxon>
        <taxon>Artiodactyla</taxon>
        <taxon>Ruminantia</taxon>
        <taxon>Pecora</taxon>
        <taxon>Bovidae</taxon>
        <taxon>Bovinae</taxon>
        <taxon>Bos</taxon>
    </lineage>
</organism>
<keyword evidence="10 16" id="KW-0472">Membrane</keyword>
<gene>
    <name evidence="19" type="ORF">E5288_WYG015634</name>
</gene>
<dbReference type="PANTHER" id="PTHR24062">
    <property type="entry name" value="VOMERONASAL TYPE-1 RECEPTOR"/>
    <property type="match status" value="1"/>
</dbReference>
<evidence type="ECO:0000256" key="7">
    <source>
        <dbReference type="ARBA" id="ARBA00022737"/>
    </source>
</evidence>
<feature type="transmembrane region" description="Helical" evidence="16">
    <location>
        <begin position="412"/>
        <end position="431"/>
    </location>
</feature>
<feature type="transmembrane region" description="Helical" evidence="16">
    <location>
        <begin position="464"/>
        <end position="489"/>
    </location>
</feature>
<evidence type="ECO:0000256" key="10">
    <source>
        <dbReference type="ARBA" id="ARBA00023136"/>
    </source>
</evidence>
<dbReference type="Proteomes" id="UP000322234">
    <property type="component" value="Unassembled WGS sequence"/>
</dbReference>
<dbReference type="GO" id="GO:0019236">
    <property type="term" value="P:response to pheromone"/>
    <property type="evidence" value="ECO:0007669"/>
    <property type="project" value="UniProtKB-KW"/>
</dbReference>
<dbReference type="FunFam" id="2.60.40.10:FF:000049">
    <property type="entry name" value="Leukocyte immunoglobulin-like receptor subfamily B member 1"/>
    <property type="match status" value="1"/>
</dbReference>
<keyword evidence="20" id="KW-1185">Reference proteome</keyword>
<dbReference type="InterPro" id="IPR003599">
    <property type="entry name" value="Ig_sub"/>
</dbReference>
<keyword evidence="11" id="KW-1015">Disulfide bond</keyword>
<evidence type="ECO:0008006" key="21">
    <source>
        <dbReference type="Google" id="ProtNLM"/>
    </source>
</evidence>
<keyword evidence="4" id="KW-0589">Pheromone response</keyword>
<accession>A0A6B0SF56</accession>
<dbReference type="EMBL" id="VBQZ03000414">
    <property type="protein sequence ID" value="MXQ99337.1"/>
    <property type="molecule type" value="Genomic_DNA"/>
</dbReference>
<comment type="caution">
    <text evidence="19">The sequence shown here is derived from an EMBL/GenBank/DDBJ whole genome shotgun (WGS) entry which is preliminary data.</text>
</comment>
<feature type="transmembrane region" description="Helical" evidence="16">
    <location>
        <begin position="295"/>
        <end position="316"/>
    </location>
</feature>
<evidence type="ECO:0000256" key="2">
    <source>
        <dbReference type="ARBA" id="ARBA00010663"/>
    </source>
</evidence>
<evidence type="ECO:0000256" key="16">
    <source>
        <dbReference type="SAM" id="Phobius"/>
    </source>
</evidence>
<dbReference type="AlphaFoldDB" id="A0A6B0SF56"/>
<dbReference type="InterPro" id="IPR004072">
    <property type="entry name" value="Vmron_rcpt_1"/>
</dbReference>
<evidence type="ECO:0000259" key="18">
    <source>
        <dbReference type="PROSITE" id="PS50835"/>
    </source>
</evidence>
<dbReference type="SMART" id="SM00409">
    <property type="entry name" value="IG"/>
    <property type="match status" value="2"/>
</dbReference>
<keyword evidence="13" id="KW-0325">Glycoprotein</keyword>
<dbReference type="Pfam" id="PF03402">
    <property type="entry name" value="V1R"/>
    <property type="match status" value="1"/>
</dbReference>
<evidence type="ECO:0000256" key="6">
    <source>
        <dbReference type="ARBA" id="ARBA00022729"/>
    </source>
</evidence>
<proteinExistence type="inferred from homology"/>
<evidence type="ECO:0000256" key="9">
    <source>
        <dbReference type="ARBA" id="ARBA00023040"/>
    </source>
</evidence>
<reference evidence="19" key="1">
    <citation type="submission" date="2019-10" db="EMBL/GenBank/DDBJ databases">
        <title>The sequence and de novo assembly of the wild yak genome.</title>
        <authorList>
            <person name="Liu Y."/>
        </authorList>
    </citation>
    <scope>NUCLEOTIDE SEQUENCE [LARGE SCALE GENOMIC DNA]</scope>
    <source>
        <strain evidence="19">WY2019</strain>
    </source>
</reference>
<dbReference type="GO" id="GO:0005886">
    <property type="term" value="C:plasma membrane"/>
    <property type="evidence" value="ECO:0007669"/>
    <property type="project" value="UniProtKB-SubCell"/>
</dbReference>
<dbReference type="Pfam" id="PF13895">
    <property type="entry name" value="Ig_2"/>
    <property type="match status" value="2"/>
</dbReference>
<dbReference type="InterPro" id="IPR013783">
    <property type="entry name" value="Ig-like_fold"/>
</dbReference>
<keyword evidence="9" id="KW-0297">G-protein coupled receptor</keyword>
<keyword evidence="15" id="KW-0393">Immunoglobulin domain</keyword>
<evidence type="ECO:0000256" key="15">
    <source>
        <dbReference type="ARBA" id="ARBA00023319"/>
    </source>
</evidence>
<dbReference type="InterPro" id="IPR007110">
    <property type="entry name" value="Ig-like_dom"/>
</dbReference>
<dbReference type="FunFam" id="2.60.40.10:FF:000033">
    <property type="entry name" value="Killer cell immunoglobulin-like receptor"/>
    <property type="match status" value="1"/>
</dbReference>
<feature type="transmembrane region" description="Helical" evidence="16">
    <location>
        <begin position="546"/>
        <end position="569"/>
    </location>
</feature>
<keyword evidence="7" id="KW-0677">Repeat</keyword>
<dbReference type="SUPFAM" id="SSF81321">
    <property type="entry name" value="Family A G protein-coupled receptor-like"/>
    <property type="match status" value="1"/>
</dbReference>
<keyword evidence="8 16" id="KW-1133">Transmembrane helix</keyword>
<evidence type="ECO:0000313" key="20">
    <source>
        <dbReference type="Proteomes" id="UP000322234"/>
    </source>
</evidence>
<comment type="subcellular location">
    <subcellularLocation>
        <location evidence="1">Cell membrane</location>
        <topology evidence="1">Multi-pass membrane protein</topology>
    </subcellularLocation>
</comment>
<feature type="domain" description="Ig-like" evidence="18">
    <location>
        <begin position="20"/>
        <end position="105"/>
    </location>
</feature>
<feature type="domain" description="G-protein coupled receptors family 1 profile" evidence="17">
    <location>
        <begin position="304"/>
        <end position="567"/>
    </location>
</feature>
<name>A0A6B0SF56_9CETA</name>
<dbReference type="InterPro" id="IPR017452">
    <property type="entry name" value="GPCR_Rhodpsn_7TM"/>
</dbReference>
<dbReference type="SUPFAM" id="SSF48726">
    <property type="entry name" value="Immunoglobulin"/>
    <property type="match status" value="2"/>
</dbReference>
<keyword evidence="5 16" id="KW-0812">Transmembrane</keyword>
<dbReference type="Gene3D" id="1.20.1070.10">
    <property type="entry name" value="Rhodopsin 7-helix transmembrane proteins"/>
    <property type="match status" value="1"/>
</dbReference>
<feature type="transmembrane region" description="Helical" evidence="16">
    <location>
        <begin position="231"/>
        <end position="249"/>
    </location>
</feature>
<dbReference type="PROSITE" id="PS50262">
    <property type="entry name" value="G_PROTEIN_RECEP_F1_2"/>
    <property type="match status" value="1"/>
</dbReference>
<evidence type="ECO:0000256" key="13">
    <source>
        <dbReference type="ARBA" id="ARBA00023180"/>
    </source>
</evidence>
<evidence type="ECO:0000256" key="11">
    <source>
        <dbReference type="ARBA" id="ARBA00023157"/>
    </source>
</evidence>
<dbReference type="Gene3D" id="2.60.40.10">
    <property type="entry name" value="Immunoglobulins"/>
    <property type="match status" value="2"/>
</dbReference>
<dbReference type="SMART" id="SM00408">
    <property type="entry name" value="IGc2"/>
    <property type="match status" value="2"/>
</dbReference>
<keyword evidence="12" id="KW-0675">Receptor</keyword>
<feature type="transmembrane region" description="Helical" evidence="16">
    <location>
        <begin position="336"/>
        <end position="356"/>
    </location>
</feature>
<evidence type="ECO:0000256" key="1">
    <source>
        <dbReference type="ARBA" id="ARBA00004651"/>
    </source>
</evidence>
<dbReference type="InterPro" id="IPR036179">
    <property type="entry name" value="Ig-like_dom_sf"/>
</dbReference>
<evidence type="ECO:0000256" key="5">
    <source>
        <dbReference type="ARBA" id="ARBA00022692"/>
    </source>
</evidence>
<keyword evidence="6" id="KW-0732">Signal</keyword>
<feature type="transmembrane region" description="Helical" evidence="16">
    <location>
        <begin position="516"/>
        <end position="540"/>
    </location>
</feature>
<evidence type="ECO:0000256" key="12">
    <source>
        <dbReference type="ARBA" id="ARBA00023170"/>
    </source>
</evidence>
<dbReference type="PROSITE" id="PS50835">
    <property type="entry name" value="IG_LIKE"/>
    <property type="match status" value="2"/>
</dbReference>
<comment type="similarity">
    <text evidence="2">Belongs to the G-protein coupled receptor 1 family.</text>
</comment>